<evidence type="ECO:0000313" key="3">
    <source>
        <dbReference type="EMBL" id="BDS14532.1"/>
    </source>
</evidence>
<feature type="compositionally biased region" description="Basic and acidic residues" evidence="1">
    <location>
        <begin position="650"/>
        <end position="670"/>
    </location>
</feature>
<feature type="region of interest" description="Disordered" evidence="1">
    <location>
        <begin position="645"/>
        <end position="683"/>
    </location>
</feature>
<keyword evidence="4" id="KW-1185">Reference proteome</keyword>
<feature type="chain" id="PRO_5037219429" evidence="2">
    <location>
        <begin position="38"/>
        <end position="683"/>
    </location>
</feature>
<reference evidence="3" key="1">
    <citation type="submission" date="2022-09" db="EMBL/GenBank/DDBJ databases">
        <title>Aureispira anguillicida sp. nov., isolated from Leptocephalus of Japanese eel Anguilla japonica.</title>
        <authorList>
            <person name="Yuasa K."/>
            <person name="Mekata T."/>
            <person name="Ikunari K."/>
        </authorList>
    </citation>
    <scope>NUCLEOTIDE SEQUENCE</scope>
    <source>
        <strain evidence="3">EL160426</strain>
    </source>
</reference>
<dbReference type="KEGG" id="aup:AsAng_0053120"/>
<evidence type="ECO:0000256" key="1">
    <source>
        <dbReference type="SAM" id="MobiDB-lite"/>
    </source>
</evidence>
<organism evidence="3 4">
    <name type="scientific">Aureispira anguillae</name>
    <dbReference type="NCBI Taxonomy" id="2864201"/>
    <lineage>
        <taxon>Bacteria</taxon>
        <taxon>Pseudomonadati</taxon>
        <taxon>Bacteroidota</taxon>
        <taxon>Saprospiria</taxon>
        <taxon>Saprospirales</taxon>
        <taxon>Saprospiraceae</taxon>
        <taxon>Aureispira</taxon>
    </lineage>
</organism>
<sequence length="683" mass="70903">MFAQCDTKFFTNYIIIMNKKYTITLAAALLGFLPINAQNVGIGTATPTAKLHVNQTAGVDGILVDHAGAAGNSLELVPTNTANGSSALWIRNGSAGAGINNEMLNAASTSSSIISNNAGLGVGLNILQTNTGATGAGVRIDQDGTGAFSRGVDMYLDAANSATGYTLFHSGTGAGFYMELSEATNAAIGYDLRHSGTGRGTYTDLSNAANGSTGSALYHAGTGRGLYTTLTNSANAATGTALYHSGTGIGTEVGILNTASTNMASSIFHDGLGRGQQIVLGNTTTQATGLSIFHRGDGTGQYITVSDAAATRNSLGLIVNYNGTGGGTAGGGNAVEIQHYGNNGNAVDLFMGDPTAAAGPTNTTSEYASLSITHMATGTSPTAGLSKSAISASNNSADPTILVNNNGSNDGDGINVFITPVTANSGSTAQARGIYSQAVDANAGEGIGVYGFGGDMGVIGYASGGSGFGLYSFANSGSAGVKSFHIDHPLDPENKTLSHYSVESNEVLNMYRGVVQLDANGQAEVNLPDYFDATNTNPSYQLTAIGTATQPYIASEINNNKFMIVGAPNTKVSWTVYAQRNDPTAQYFMEKYNISESVRAKRPQDVGKYITPEAYGKDRTHSTVYDPALDKNYKERDMFVKQQKAMSIERIQESSKNSKGEEREEKEPKGQEVAPSKEVVESK</sequence>
<gene>
    <name evidence="3" type="ORF">AsAng_0053120</name>
</gene>
<dbReference type="Proteomes" id="UP001060919">
    <property type="component" value="Chromosome"/>
</dbReference>
<evidence type="ECO:0000313" key="4">
    <source>
        <dbReference type="Proteomes" id="UP001060919"/>
    </source>
</evidence>
<dbReference type="EMBL" id="AP026867">
    <property type="protein sequence ID" value="BDS14532.1"/>
    <property type="molecule type" value="Genomic_DNA"/>
</dbReference>
<feature type="signal peptide" evidence="2">
    <location>
        <begin position="1"/>
        <end position="37"/>
    </location>
</feature>
<protein>
    <submittedName>
        <fullName evidence="3">Uncharacterized protein</fullName>
    </submittedName>
</protein>
<evidence type="ECO:0000256" key="2">
    <source>
        <dbReference type="SAM" id="SignalP"/>
    </source>
</evidence>
<accession>A0A916DW80</accession>
<proteinExistence type="predicted"/>
<dbReference type="AlphaFoldDB" id="A0A916DW80"/>
<name>A0A916DW80_9BACT</name>
<keyword evidence="2" id="KW-0732">Signal</keyword>